<keyword evidence="2" id="KW-0677">Repeat</keyword>
<dbReference type="PROSITE" id="PS50082">
    <property type="entry name" value="WD_REPEATS_2"/>
    <property type="match status" value="5"/>
</dbReference>
<feature type="repeat" description="WD" evidence="3">
    <location>
        <begin position="625"/>
        <end position="666"/>
    </location>
</feature>
<accession>A0A8E2J8I3</accession>
<feature type="non-terminal residue" evidence="5">
    <location>
        <position position="1"/>
    </location>
</feature>
<feature type="repeat" description="WD" evidence="3">
    <location>
        <begin position="751"/>
        <end position="788"/>
    </location>
</feature>
<dbReference type="Pfam" id="PF24883">
    <property type="entry name" value="NPHP3_N"/>
    <property type="match status" value="1"/>
</dbReference>
<dbReference type="Pfam" id="PF00400">
    <property type="entry name" value="WD40"/>
    <property type="match status" value="5"/>
</dbReference>
<dbReference type="AlphaFoldDB" id="A0A8E2J8I3"/>
<dbReference type="SMART" id="SM00564">
    <property type="entry name" value="PQQ"/>
    <property type="match status" value="4"/>
</dbReference>
<dbReference type="SUPFAM" id="SSF50978">
    <property type="entry name" value="WD40 repeat-like"/>
    <property type="match status" value="1"/>
</dbReference>
<dbReference type="PROSITE" id="PS50837">
    <property type="entry name" value="NACHT"/>
    <property type="match status" value="1"/>
</dbReference>
<dbReference type="SMART" id="SM00320">
    <property type="entry name" value="WD40"/>
    <property type="match status" value="5"/>
</dbReference>
<feature type="domain" description="NACHT" evidence="4">
    <location>
        <begin position="53"/>
        <end position="201"/>
    </location>
</feature>
<proteinExistence type="predicted"/>
<feature type="repeat" description="WD" evidence="3">
    <location>
        <begin position="583"/>
        <end position="624"/>
    </location>
</feature>
<dbReference type="SUPFAM" id="SSF52540">
    <property type="entry name" value="P-loop containing nucleoside triphosphate hydrolases"/>
    <property type="match status" value="1"/>
</dbReference>
<organism evidence="5 6">
    <name type="scientific">Lepidopterella palustris CBS 459.81</name>
    <dbReference type="NCBI Taxonomy" id="1314670"/>
    <lineage>
        <taxon>Eukaryota</taxon>
        <taxon>Fungi</taxon>
        <taxon>Dikarya</taxon>
        <taxon>Ascomycota</taxon>
        <taxon>Pezizomycotina</taxon>
        <taxon>Dothideomycetes</taxon>
        <taxon>Pleosporomycetidae</taxon>
        <taxon>Mytilinidiales</taxon>
        <taxon>Argynnaceae</taxon>
        <taxon>Lepidopterella</taxon>
    </lineage>
</organism>
<evidence type="ECO:0000313" key="6">
    <source>
        <dbReference type="Proteomes" id="UP000250266"/>
    </source>
</evidence>
<evidence type="ECO:0000256" key="1">
    <source>
        <dbReference type="ARBA" id="ARBA00022574"/>
    </source>
</evidence>
<dbReference type="InterPro" id="IPR027417">
    <property type="entry name" value="P-loop_NTPase"/>
</dbReference>
<dbReference type="Gene3D" id="3.40.50.300">
    <property type="entry name" value="P-loop containing nucleotide triphosphate hydrolases"/>
    <property type="match status" value="1"/>
</dbReference>
<dbReference type="InterPro" id="IPR001680">
    <property type="entry name" value="WD40_rpt"/>
</dbReference>
<dbReference type="CDD" id="cd00200">
    <property type="entry name" value="WD40"/>
    <property type="match status" value="1"/>
</dbReference>
<dbReference type="InterPro" id="IPR056884">
    <property type="entry name" value="NPHP3-like_N"/>
</dbReference>
<dbReference type="InterPro" id="IPR036322">
    <property type="entry name" value="WD40_repeat_dom_sf"/>
</dbReference>
<evidence type="ECO:0000313" key="5">
    <source>
        <dbReference type="EMBL" id="OCK73235.1"/>
    </source>
</evidence>
<evidence type="ECO:0000259" key="4">
    <source>
        <dbReference type="PROSITE" id="PS50837"/>
    </source>
</evidence>
<sequence length="788" mass="88001">DANDQCLNAWRLTDPREDMERISISKDALLEGSCAWILHDPAFTEWWKNEDSSILWIHGDPGKGKTMMIMALIAEISQRLQRRPGSGIMSYFFCQNTIQELSNAVAIVRGLLYLLAVQTPGLARHLRRKYEEASGRLFDGFNALYGLWNTLKDVAQDPSLPKVYILVDALDECDSQSLEMFLKLLSQSRLPSKVKWIVTSRNERIIRETLQYRRLGHDTNLELNSRHVSQAVNSFISFKVDYLAALKGYNDELRRSVQQYLNEHADGTFLWVALICKELEKAHAWNARGVLGRFPAGLEPLYQRMMEQLQHDRHTEDVELCKSLLRTVTLSCHPLHLDEIGVIANLSKYLSNDLQALRDIANSCGSFLVVREQIVYFVHQSAKDYFATGKGSTIFASGQMEMHYELACRLLLFMSQTLRKDVCRLQRPGTLISKVESGIVGRYLPLHVQYACCYWVQHLQMSRKIVYDHEEFHKFLQEHLLYWLEAFSLMGKTSEGILALTSLESYIRSHTSPELHAFVHDAKRFALYNRTVIEEAPLQIYCSALVFAPKKSIVRIQFKNQIPGWVCNTPRVESNWSAALQTLEGHSYDVTSVAISSDGQLVASGSMDKTVRLWDATTGAARATLEGHSNAVKSVAISSDGQLVASGSLDRTVRLWDATTGAVRATLEGHSDDVTSVTISSDGQLVASGSVDRTVRLWDATTGAVRATLQGHSHVVESVAISTDGQLVASGSWDGTVRLWDAATGAVRATLQGHFHGVESVAISADGQLVVSGSHDRTVRLWDAATGA</sequence>
<name>A0A8E2J8I3_9PEZI</name>
<feature type="non-terminal residue" evidence="5">
    <location>
        <position position="788"/>
    </location>
</feature>
<dbReference type="InterPro" id="IPR007111">
    <property type="entry name" value="NACHT_NTPase"/>
</dbReference>
<dbReference type="PROSITE" id="PS50294">
    <property type="entry name" value="WD_REPEATS_REGION"/>
    <property type="match status" value="5"/>
</dbReference>
<evidence type="ECO:0000256" key="2">
    <source>
        <dbReference type="ARBA" id="ARBA00022737"/>
    </source>
</evidence>
<dbReference type="InterPro" id="IPR020472">
    <property type="entry name" value="WD40_PAC1"/>
</dbReference>
<dbReference type="InterPro" id="IPR019775">
    <property type="entry name" value="WD40_repeat_CS"/>
</dbReference>
<dbReference type="InterPro" id="IPR018391">
    <property type="entry name" value="PQQ_b-propeller_rpt"/>
</dbReference>
<evidence type="ECO:0000256" key="3">
    <source>
        <dbReference type="PROSITE-ProRule" id="PRU00221"/>
    </source>
</evidence>
<dbReference type="PRINTS" id="PR00320">
    <property type="entry name" value="GPROTEINBRPT"/>
</dbReference>
<gene>
    <name evidence="5" type="ORF">K432DRAFT_257205</name>
</gene>
<dbReference type="Proteomes" id="UP000250266">
    <property type="component" value="Unassembled WGS sequence"/>
</dbReference>
<dbReference type="EMBL" id="KV745873">
    <property type="protein sequence ID" value="OCK73235.1"/>
    <property type="molecule type" value="Genomic_DNA"/>
</dbReference>
<dbReference type="Gene3D" id="2.130.10.10">
    <property type="entry name" value="YVTN repeat-like/Quinoprotein amine dehydrogenase"/>
    <property type="match status" value="2"/>
</dbReference>
<dbReference type="PROSITE" id="PS00678">
    <property type="entry name" value="WD_REPEATS_1"/>
    <property type="match status" value="5"/>
</dbReference>
<protein>
    <recommendedName>
        <fullName evidence="4">NACHT domain-containing protein</fullName>
    </recommendedName>
</protein>
<keyword evidence="1 3" id="KW-0853">WD repeat</keyword>
<dbReference type="PANTHER" id="PTHR19848:SF8">
    <property type="entry name" value="F-BOX AND WD REPEAT DOMAIN CONTAINING 7"/>
    <property type="match status" value="1"/>
</dbReference>
<dbReference type="InterPro" id="IPR015943">
    <property type="entry name" value="WD40/YVTN_repeat-like_dom_sf"/>
</dbReference>
<keyword evidence="6" id="KW-1185">Reference proteome</keyword>
<feature type="repeat" description="WD" evidence="3">
    <location>
        <begin position="667"/>
        <end position="708"/>
    </location>
</feature>
<feature type="repeat" description="WD" evidence="3">
    <location>
        <begin position="709"/>
        <end position="750"/>
    </location>
</feature>
<reference evidence="5 6" key="1">
    <citation type="journal article" date="2016" name="Nat. Commun.">
        <title>Ectomycorrhizal ecology is imprinted in the genome of the dominant symbiotic fungus Cenococcum geophilum.</title>
        <authorList>
            <consortium name="DOE Joint Genome Institute"/>
            <person name="Peter M."/>
            <person name="Kohler A."/>
            <person name="Ohm R.A."/>
            <person name="Kuo A."/>
            <person name="Krutzmann J."/>
            <person name="Morin E."/>
            <person name="Arend M."/>
            <person name="Barry K.W."/>
            <person name="Binder M."/>
            <person name="Choi C."/>
            <person name="Clum A."/>
            <person name="Copeland A."/>
            <person name="Grisel N."/>
            <person name="Haridas S."/>
            <person name="Kipfer T."/>
            <person name="LaButti K."/>
            <person name="Lindquist E."/>
            <person name="Lipzen A."/>
            <person name="Maire R."/>
            <person name="Meier B."/>
            <person name="Mihaltcheva S."/>
            <person name="Molinier V."/>
            <person name="Murat C."/>
            <person name="Poggeler S."/>
            <person name="Quandt C.A."/>
            <person name="Sperisen C."/>
            <person name="Tritt A."/>
            <person name="Tisserant E."/>
            <person name="Crous P.W."/>
            <person name="Henrissat B."/>
            <person name="Nehls U."/>
            <person name="Egli S."/>
            <person name="Spatafora J.W."/>
            <person name="Grigoriev I.V."/>
            <person name="Martin F.M."/>
        </authorList>
    </citation>
    <scope>NUCLEOTIDE SEQUENCE [LARGE SCALE GENOMIC DNA]</scope>
    <source>
        <strain evidence="5 6">CBS 459.81</strain>
    </source>
</reference>
<dbReference type="PANTHER" id="PTHR19848">
    <property type="entry name" value="WD40 REPEAT PROTEIN"/>
    <property type="match status" value="1"/>
</dbReference>
<dbReference type="OrthoDB" id="538223at2759"/>